<comment type="subcellular location">
    <subcellularLocation>
        <location evidence="1">Membrane</location>
        <topology evidence="1">Multi-pass membrane protein</topology>
    </subcellularLocation>
</comment>
<dbReference type="CDD" id="cd17323">
    <property type="entry name" value="MFS_Tpo1_MDR_like"/>
    <property type="match status" value="1"/>
</dbReference>
<protein>
    <recommendedName>
        <fullName evidence="8">Major facilitator superfamily (MFS) profile domain-containing protein</fullName>
    </recommendedName>
</protein>
<feature type="transmembrane region" description="Helical" evidence="7">
    <location>
        <begin position="218"/>
        <end position="242"/>
    </location>
</feature>
<dbReference type="PANTHER" id="PTHR23502:SF51">
    <property type="entry name" value="QUINIDINE RESISTANCE PROTEIN 1-RELATED"/>
    <property type="match status" value="1"/>
</dbReference>
<evidence type="ECO:0000256" key="6">
    <source>
        <dbReference type="SAM" id="MobiDB-lite"/>
    </source>
</evidence>
<sequence>MQAETRLSAMQQAVSSRLAHDSGSESDATSTVRDLTPQQSDTLRTSAPADAAAVQQDSTIVTSSEGSCTKTAGEDKSSKPFSSFTKKQKWGIVVMSSVAGLFSPISSVILAPSLPVLAEQFKRSSEDINLTMTLYLVFQGLTPSFWGSLSDSIGRRPVYIMTLSIYVGACIGLALTPTSAFWLLLVLRIVQATGGSAVISIGSGCVSDIATPEERGKYMGLFSALSMAGPAIGPVLGGILSYALSWRWIFWILAIGCGVSLVAIIFFLPETLRSIVGDGSLPKPWYNRRPRESLKLREESKHRFGKGILPPKEVFHMPRKKFNPVASFRMLFYSDVILMLMYSSFIYAEFYCVLTVYSQLLKKNYGYNDIKIGLCYLSNGVGAMAMAFGIGKFLDWDFKRAKQALGFKPNDVIAMEDFPLEKTRLRAFPYVVAIYLVACVGLGWSLRSRTNVAVSIICQFFIGGGLQITMGITSVLMVDLFPGTGGAITASFNLTRCLLAAGATAVIDPVVNAIGEGWAFTLFSGIIVALAPMPIILVKKGPEWRKQRFNALKNKADAKDQQHKVEDQEKLKEKNKDTGSQLSDRS</sequence>
<keyword evidence="2" id="KW-0813">Transport</keyword>
<dbReference type="SUPFAM" id="SSF103473">
    <property type="entry name" value="MFS general substrate transporter"/>
    <property type="match status" value="1"/>
</dbReference>
<evidence type="ECO:0000256" key="4">
    <source>
        <dbReference type="ARBA" id="ARBA00022989"/>
    </source>
</evidence>
<gene>
    <name evidence="9" type="ORF">NliqN6_1836</name>
</gene>
<evidence type="ECO:0000313" key="10">
    <source>
        <dbReference type="Proteomes" id="UP000620104"/>
    </source>
</evidence>
<reference evidence="9" key="1">
    <citation type="submission" date="2020-07" db="EMBL/GenBank/DDBJ databases">
        <title>Draft Genome Sequence of a Deep-Sea Yeast, Naganishia (Cryptococcus) liquefaciens strain N6.</title>
        <authorList>
            <person name="Han Y.W."/>
            <person name="Kajitani R."/>
            <person name="Morimoto H."/>
            <person name="Parhat M."/>
            <person name="Tsubouchi H."/>
            <person name="Bakenova O."/>
            <person name="Ogata M."/>
            <person name="Argunhan B."/>
            <person name="Aoki R."/>
            <person name="Kajiwara S."/>
            <person name="Itoh T."/>
            <person name="Iwasaki H."/>
        </authorList>
    </citation>
    <scope>NUCLEOTIDE SEQUENCE</scope>
    <source>
        <strain evidence="9">N6</strain>
    </source>
</reference>
<evidence type="ECO:0000313" key="9">
    <source>
        <dbReference type="EMBL" id="GHJ85434.1"/>
    </source>
</evidence>
<evidence type="ECO:0000256" key="7">
    <source>
        <dbReference type="SAM" id="Phobius"/>
    </source>
</evidence>
<dbReference type="InterPro" id="IPR020846">
    <property type="entry name" value="MFS_dom"/>
</dbReference>
<dbReference type="PRINTS" id="PR01036">
    <property type="entry name" value="TCRTETB"/>
</dbReference>
<proteinExistence type="predicted"/>
<feature type="transmembrane region" description="Helical" evidence="7">
    <location>
        <begin position="427"/>
        <end position="446"/>
    </location>
</feature>
<accession>A0A8H3YDK8</accession>
<keyword evidence="5 7" id="KW-0472">Membrane</keyword>
<dbReference type="Gene3D" id="1.20.1250.20">
    <property type="entry name" value="MFS general substrate transporter like domains"/>
    <property type="match status" value="1"/>
</dbReference>
<feature type="compositionally biased region" description="Polar residues" evidence="6">
    <location>
        <begin position="25"/>
        <end position="45"/>
    </location>
</feature>
<feature type="compositionally biased region" description="Basic and acidic residues" evidence="6">
    <location>
        <begin position="554"/>
        <end position="577"/>
    </location>
</feature>
<organism evidence="9 10">
    <name type="scientific">Naganishia liquefaciens</name>
    <dbReference type="NCBI Taxonomy" id="104408"/>
    <lineage>
        <taxon>Eukaryota</taxon>
        <taxon>Fungi</taxon>
        <taxon>Dikarya</taxon>
        <taxon>Basidiomycota</taxon>
        <taxon>Agaricomycotina</taxon>
        <taxon>Tremellomycetes</taxon>
        <taxon>Filobasidiales</taxon>
        <taxon>Filobasidiaceae</taxon>
        <taxon>Naganishia</taxon>
    </lineage>
</organism>
<dbReference type="GO" id="GO:0005886">
    <property type="term" value="C:plasma membrane"/>
    <property type="evidence" value="ECO:0007669"/>
    <property type="project" value="TreeGrafter"/>
</dbReference>
<dbReference type="PROSITE" id="PS50850">
    <property type="entry name" value="MFS"/>
    <property type="match status" value="1"/>
</dbReference>
<feature type="transmembrane region" description="Helical" evidence="7">
    <location>
        <begin position="90"/>
        <end position="116"/>
    </location>
</feature>
<evidence type="ECO:0000256" key="1">
    <source>
        <dbReference type="ARBA" id="ARBA00004141"/>
    </source>
</evidence>
<dbReference type="AlphaFoldDB" id="A0A8H3YDK8"/>
<feature type="transmembrane region" description="Helical" evidence="7">
    <location>
        <begin position="128"/>
        <end position="146"/>
    </location>
</feature>
<feature type="compositionally biased region" description="Polar residues" evidence="6">
    <location>
        <begin position="55"/>
        <end position="70"/>
    </location>
</feature>
<evidence type="ECO:0000256" key="5">
    <source>
        <dbReference type="ARBA" id="ARBA00023136"/>
    </source>
</evidence>
<dbReference type="EMBL" id="BLZA01000011">
    <property type="protein sequence ID" value="GHJ85434.1"/>
    <property type="molecule type" value="Genomic_DNA"/>
</dbReference>
<dbReference type="InterPro" id="IPR036259">
    <property type="entry name" value="MFS_trans_sf"/>
</dbReference>
<feature type="domain" description="Major facilitator superfamily (MFS) profile" evidence="8">
    <location>
        <begin position="92"/>
        <end position="542"/>
    </location>
</feature>
<dbReference type="GO" id="GO:0022857">
    <property type="term" value="F:transmembrane transporter activity"/>
    <property type="evidence" value="ECO:0007669"/>
    <property type="project" value="InterPro"/>
</dbReference>
<keyword evidence="4 7" id="KW-1133">Transmembrane helix</keyword>
<dbReference type="OrthoDB" id="440553at2759"/>
<feature type="transmembrane region" description="Helical" evidence="7">
    <location>
        <begin position="370"/>
        <end position="394"/>
    </location>
</feature>
<dbReference type="Pfam" id="PF07690">
    <property type="entry name" value="MFS_1"/>
    <property type="match status" value="1"/>
</dbReference>
<feature type="region of interest" description="Disordered" evidence="6">
    <location>
        <begin position="1"/>
        <end position="80"/>
    </location>
</feature>
<feature type="transmembrane region" description="Helical" evidence="7">
    <location>
        <begin position="452"/>
        <end position="478"/>
    </location>
</feature>
<dbReference type="Proteomes" id="UP000620104">
    <property type="component" value="Unassembled WGS sequence"/>
</dbReference>
<feature type="transmembrane region" description="Helical" evidence="7">
    <location>
        <begin position="248"/>
        <end position="268"/>
    </location>
</feature>
<feature type="transmembrane region" description="Helical" evidence="7">
    <location>
        <begin position="158"/>
        <end position="175"/>
    </location>
</feature>
<feature type="transmembrane region" description="Helical" evidence="7">
    <location>
        <begin position="517"/>
        <end position="538"/>
    </location>
</feature>
<dbReference type="FunFam" id="1.20.1720.10:FF:000009">
    <property type="entry name" value="MFS multidrug transporter"/>
    <property type="match status" value="1"/>
</dbReference>
<feature type="region of interest" description="Disordered" evidence="6">
    <location>
        <begin position="551"/>
        <end position="586"/>
    </location>
</feature>
<evidence type="ECO:0000256" key="2">
    <source>
        <dbReference type="ARBA" id="ARBA00022448"/>
    </source>
</evidence>
<dbReference type="InterPro" id="IPR011701">
    <property type="entry name" value="MFS"/>
</dbReference>
<dbReference type="PANTHER" id="PTHR23502">
    <property type="entry name" value="MAJOR FACILITATOR SUPERFAMILY"/>
    <property type="match status" value="1"/>
</dbReference>
<keyword evidence="10" id="KW-1185">Reference proteome</keyword>
<comment type="caution">
    <text evidence="9">The sequence shown here is derived from an EMBL/GenBank/DDBJ whole genome shotgun (WGS) entry which is preliminary data.</text>
</comment>
<keyword evidence="3 7" id="KW-0812">Transmembrane</keyword>
<name>A0A8H3YDK8_9TREE</name>
<evidence type="ECO:0000256" key="3">
    <source>
        <dbReference type="ARBA" id="ARBA00022692"/>
    </source>
</evidence>
<evidence type="ECO:0000259" key="8">
    <source>
        <dbReference type="PROSITE" id="PS50850"/>
    </source>
</evidence>
<feature type="transmembrane region" description="Helical" evidence="7">
    <location>
        <begin position="330"/>
        <end position="350"/>
    </location>
</feature>